<dbReference type="PIRSF" id="PIRSF010631">
    <property type="entry name" value="A-rhamnsds"/>
    <property type="match status" value="1"/>
</dbReference>
<proteinExistence type="predicted"/>
<comment type="caution">
    <text evidence="8">The sequence shown here is derived from an EMBL/GenBank/DDBJ whole genome shotgun (WGS) entry which is preliminary data.</text>
</comment>
<dbReference type="GO" id="GO:0030596">
    <property type="term" value="F:alpha-L-rhamnosidase activity"/>
    <property type="evidence" value="ECO:0007669"/>
    <property type="project" value="UniProtKB-EC"/>
</dbReference>
<feature type="domain" description="Bacterial alpha-L-rhamnosidase N-terminal" evidence="5">
    <location>
        <begin position="176"/>
        <end position="343"/>
    </location>
</feature>
<dbReference type="Gene3D" id="2.60.40.10">
    <property type="entry name" value="Immunoglobulins"/>
    <property type="match status" value="1"/>
</dbReference>
<dbReference type="EMBL" id="CBCJ010000251">
    <property type="protein sequence ID" value="CDA73584.1"/>
    <property type="molecule type" value="Genomic_DNA"/>
</dbReference>
<reference evidence="8" key="1">
    <citation type="submission" date="2012-11" db="EMBL/GenBank/DDBJ databases">
        <title>Dependencies among metagenomic species, viruses, plasmids and units of genetic variation.</title>
        <authorList>
            <person name="Nielsen H.B."/>
            <person name="Almeida M."/>
            <person name="Juncker A.S."/>
            <person name="Rasmussen S."/>
            <person name="Li J."/>
            <person name="Sunagawa S."/>
            <person name="Plichta D."/>
            <person name="Gautier L."/>
            <person name="Le Chatelier E."/>
            <person name="Peletier E."/>
            <person name="Bonde I."/>
            <person name="Nielsen T."/>
            <person name="Manichanh C."/>
            <person name="Arumugam M."/>
            <person name="Batto J."/>
            <person name="Santos M.B.Q.D."/>
            <person name="Blom N."/>
            <person name="Borruel N."/>
            <person name="Burgdorf K.S."/>
            <person name="Boumezbeur F."/>
            <person name="Casellas F."/>
            <person name="Dore J."/>
            <person name="Guarner F."/>
            <person name="Hansen T."/>
            <person name="Hildebrand F."/>
            <person name="Kaas R.S."/>
            <person name="Kennedy S."/>
            <person name="Kristiansen K."/>
            <person name="Kultima J.R."/>
            <person name="Leonard P."/>
            <person name="Levenez F."/>
            <person name="Lund O."/>
            <person name="Moumen B."/>
            <person name="Le Paslier D."/>
            <person name="Pons N."/>
            <person name="Pedersen O."/>
            <person name="Prifti E."/>
            <person name="Qin J."/>
            <person name="Raes J."/>
            <person name="Tap J."/>
            <person name="Tims S."/>
            <person name="Ussery D.W."/>
            <person name="Yamada T."/>
            <person name="MetaHit consortium"/>
            <person name="Renault P."/>
            <person name="Sicheritz-Ponten T."/>
            <person name="Bork P."/>
            <person name="Wang J."/>
            <person name="Brunak S."/>
            <person name="Ehrlich S.D."/>
        </authorList>
    </citation>
    <scope>NUCLEOTIDE SEQUENCE [LARGE SCALE GENOMIC DNA]</scope>
</reference>
<dbReference type="SUPFAM" id="SSF48208">
    <property type="entry name" value="Six-hairpin glycosidases"/>
    <property type="match status" value="1"/>
</dbReference>
<dbReference type="PANTHER" id="PTHR33307">
    <property type="entry name" value="ALPHA-RHAMNOSIDASE (EUROFUNG)"/>
    <property type="match status" value="1"/>
</dbReference>
<dbReference type="GO" id="GO:0005975">
    <property type="term" value="P:carbohydrate metabolic process"/>
    <property type="evidence" value="ECO:0007669"/>
    <property type="project" value="InterPro"/>
</dbReference>
<dbReference type="AlphaFoldDB" id="R6CLA9"/>
<dbReference type="PANTHER" id="PTHR33307:SF6">
    <property type="entry name" value="ALPHA-RHAMNOSIDASE (EUROFUNG)-RELATED"/>
    <property type="match status" value="1"/>
</dbReference>
<accession>R6CLA9</accession>
<evidence type="ECO:0000259" key="4">
    <source>
        <dbReference type="Pfam" id="PF05592"/>
    </source>
</evidence>
<dbReference type="Gene3D" id="2.60.420.10">
    <property type="entry name" value="Maltose phosphorylase, domain 3"/>
    <property type="match status" value="1"/>
</dbReference>
<dbReference type="Pfam" id="PF17390">
    <property type="entry name" value="Bac_rhamnosid_C"/>
    <property type="match status" value="1"/>
</dbReference>
<dbReference type="RefSeq" id="WP_022125442.1">
    <property type="nucleotide sequence ID" value="NZ_FR880927.1"/>
</dbReference>
<dbReference type="InterPro" id="IPR012341">
    <property type="entry name" value="6hp_glycosidase-like_sf"/>
</dbReference>
<dbReference type="EC" id="3.2.1.40" evidence="2"/>
<dbReference type="PROSITE" id="PS51257">
    <property type="entry name" value="PROKAR_LIPOPROTEIN"/>
    <property type="match status" value="1"/>
</dbReference>
<dbReference type="InterPro" id="IPR013737">
    <property type="entry name" value="Bac_rhamnosid_N"/>
</dbReference>
<dbReference type="Gene3D" id="2.60.120.260">
    <property type="entry name" value="Galactose-binding domain-like"/>
    <property type="match status" value="2"/>
</dbReference>
<organism evidence="8 9">
    <name type="scientific">Phocaeicola coprocola CAG:162</name>
    <dbReference type="NCBI Taxonomy" id="1263040"/>
    <lineage>
        <taxon>Bacteria</taxon>
        <taxon>Pseudomonadati</taxon>
        <taxon>Bacteroidota</taxon>
        <taxon>Bacteroidia</taxon>
        <taxon>Bacteroidales</taxon>
        <taxon>Bacteroidaceae</taxon>
        <taxon>Phocaeicola</taxon>
    </lineage>
</organism>
<name>R6CLA9_9BACT</name>
<dbReference type="Pfam" id="PF17389">
    <property type="entry name" value="Bac_rhamnosid6H"/>
    <property type="match status" value="1"/>
</dbReference>
<dbReference type="Gene3D" id="1.50.10.10">
    <property type="match status" value="1"/>
</dbReference>
<evidence type="ECO:0000313" key="9">
    <source>
        <dbReference type="Proteomes" id="UP000018362"/>
    </source>
</evidence>
<dbReference type="InterPro" id="IPR016007">
    <property type="entry name" value="Alpha_rhamnosid"/>
</dbReference>
<protein>
    <recommendedName>
        <fullName evidence="2">alpha-L-rhamnosidase</fullName>
        <ecNumber evidence="2">3.2.1.40</ecNumber>
    </recommendedName>
</protein>
<evidence type="ECO:0000313" key="8">
    <source>
        <dbReference type="EMBL" id="CDA73584.1"/>
    </source>
</evidence>
<dbReference type="Proteomes" id="UP000018362">
    <property type="component" value="Unassembled WGS sequence"/>
</dbReference>
<dbReference type="InterPro" id="IPR035398">
    <property type="entry name" value="Bac_rhamnosid_C"/>
</dbReference>
<evidence type="ECO:0000256" key="1">
    <source>
        <dbReference type="ARBA" id="ARBA00001445"/>
    </source>
</evidence>
<evidence type="ECO:0000259" key="6">
    <source>
        <dbReference type="Pfam" id="PF17389"/>
    </source>
</evidence>
<sequence>MKKKFQILFLFLFVGCSLCMAKKISVVYPRVEMQENPLGIDLKNPHFSWQLASDVKDVKQIGYEIQLAADLRDLKRGDNLIWKSGLVQSDKMQIEYEGLPMQSCEEYYWRVRVQTNHGMSSWSAIQRFSTGMLHAEDWHAEWIGENAMSNSGESQTELHTRLAARYLRKDFQASSHIDRATLYISGLGYYQAFLNGKSVSEDLLTPSITFYSETVYYNTYDVTDLLQEGDNALGVILGNGRYFWVRGSGMEGFGLPRLLAQLEIEYTDGSKKIIASDETWKVTSKGPIVANNEFDGEEYDMKKELPGWNLSGYDDSTWKNVDIMSVPCKRLLAQPSPSVAIMERIHPSSVTRLASGKVLIDMGQNMVGRLKASFKGKAGQKVVMRFAEIINPDSTLYVANLRSAKATDIFTPSVDGYFSWAPVFVYHGFRYVEIDGVEGDPDIKDFVGEVMYDRMQQTGHFETSDFIINQIFKNAYWGIRGNYHNMPTDCPQRDERHGWLGDRATGCWGESFVFDNALLYRKWLQDIEESQREDGVISAVSPRFWTIYAGDVTWPSVYILAAEMLYRHYGDATAIVKHYDSMKRWVEYIYKNSMKDGLVVRDEWGDWCMPPEAPELIHSQDPMRKTDGAILGSTTFYGLLYKMIDFARISGHSEDIDNYKTHAEALKKAYNKRFFNYETAQYGNNSVTGNLLSLRYGLVPDGYEKRVFNNVVEKTEKDCKGHVSTGVVGIQHLMRGLTEHGREDLAYKIVTNTDYPSWGYMIEKGATTIWELWNGDTAAPDMNSANHVMLLGDLLIWYYENLAGIKNSKESVGFRHIEMKPCFPDGLDYVNASYQSVSGKIVSNWTRTEGRFSWNVTIPANCSATLYIPLSLHPEKPEMAKAHSIQCEGDNWIIELGSGNYCFKSDM</sequence>
<feature type="domain" description="Alpha-L-rhamnosidase concanavalin-like" evidence="4">
    <location>
        <begin position="352"/>
        <end position="452"/>
    </location>
</feature>
<dbReference type="InterPro" id="IPR035396">
    <property type="entry name" value="Bac_rhamnosid6H"/>
</dbReference>
<dbReference type="InterPro" id="IPR008928">
    <property type="entry name" value="6-hairpin_glycosidase_sf"/>
</dbReference>
<dbReference type="InterPro" id="IPR013783">
    <property type="entry name" value="Ig-like_fold"/>
</dbReference>
<evidence type="ECO:0000259" key="7">
    <source>
        <dbReference type="Pfam" id="PF17390"/>
    </source>
</evidence>
<gene>
    <name evidence="8" type="ORF">BN509_01010</name>
</gene>
<feature type="domain" description="Alpha-L-rhamnosidase six-hairpin glycosidase" evidence="6">
    <location>
        <begin position="456"/>
        <end position="802"/>
    </location>
</feature>
<dbReference type="InterPro" id="IPR008902">
    <property type="entry name" value="Rhamnosid_concanavalin"/>
</dbReference>
<evidence type="ECO:0000256" key="2">
    <source>
        <dbReference type="ARBA" id="ARBA00012652"/>
    </source>
</evidence>
<feature type="domain" description="Alpha-L-rhamnosidase C-terminal" evidence="7">
    <location>
        <begin position="804"/>
        <end position="872"/>
    </location>
</feature>
<comment type="catalytic activity">
    <reaction evidence="1">
        <text>Hydrolysis of terminal non-reducing alpha-L-rhamnose residues in alpha-L-rhamnosides.</text>
        <dbReference type="EC" id="3.2.1.40"/>
    </reaction>
</comment>
<dbReference type="Pfam" id="PF25788">
    <property type="entry name" value="Ig_Rha78A_N"/>
    <property type="match status" value="1"/>
</dbReference>
<dbReference type="Pfam" id="PF08531">
    <property type="entry name" value="Bac_rhamnosid_N"/>
    <property type="match status" value="1"/>
</dbReference>
<evidence type="ECO:0000256" key="3">
    <source>
        <dbReference type="ARBA" id="ARBA00022801"/>
    </source>
</evidence>
<keyword evidence="3" id="KW-0378">Hydrolase</keyword>
<dbReference type="Pfam" id="PF05592">
    <property type="entry name" value="Bac_rhamnosid"/>
    <property type="match status" value="1"/>
</dbReference>
<evidence type="ECO:0000259" key="5">
    <source>
        <dbReference type="Pfam" id="PF08531"/>
    </source>
</evidence>